<dbReference type="GO" id="GO:0005524">
    <property type="term" value="F:ATP binding"/>
    <property type="evidence" value="ECO:0007669"/>
    <property type="project" value="UniProtKB-KW"/>
</dbReference>
<evidence type="ECO:0000256" key="2">
    <source>
        <dbReference type="ARBA" id="ARBA00006703"/>
    </source>
</evidence>
<dbReference type="GO" id="GO:0006432">
    <property type="term" value="P:phenylalanyl-tRNA aminoacylation"/>
    <property type="evidence" value="ECO:0007669"/>
    <property type="project" value="InterPro"/>
</dbReference>
<comment type="similarity">
    <text evidence="2">Belongs to the class-II aminoacyl-tRNA synthetase family. Phe-tRNA synthetase alpha subunit type 2 subfamily.</text>
</comment>
<evidence type="ECO:0000256" key="4">
    <source>
        <dbReference type="ARBA" id="ARBA00022490"/>
    </source>
</evidence>
<dbReference type="InterPro" id="IPR045864">
    <property type="entry name" value="aa-tRNA-synth_II/BPL/LPL"/>
</dbReference>
<keyword evidence="9" id="KW-0460">Magnesium</keyword>
<evidence type="ECO:0000256" key="8">
    <source>
        <dbReference type="ARBA" id="ARBA00022840"/>
    </source>
</evidence>
<dbReference type="GO" id="GO:0005737">
    <property type="term" value="C:cytoplasm"/>
    <property type="evidence" value="ECO:0007669"/>
    <property type="project" value="UniProtKB-SubCell"/>
</dbReference>
<dbReference type="KEGG" id="clg:Calag_0297"/>
<keyword evidence="6" id="KW-0479">Metal-binding</keyword>
<sequence length="478" mass="55580">MGEEKIGVSESEYYILKTLSNKKIKEFNIEDGEKILNIDKSKLASILRLLESKKLLEIIETNKKILRLTEKGKKALEEGLPEEKLIKFLKDNKSLDINFVKEKLGEETNIAIGQGKKLKIIDLNDGKVTLKVDFDDAIRKVNSIVDSLKNMSFDKNLEKEFISRGLIKEDYIKEVKVIVREDAINKVELLTSKISHELLAKGLWKDLKLREYDIRSEPPIVYPARKHFFVEFIEELKDIMKELGFKEVQGPLIEIELFNFDILFQPQDHPAREIHDTLWIKDPRYADLNNMKEIINRVSSVHERGWKYKFNPEISSRYVLRSQTTSVSARLLISKPKPPVRFFTIGKVYRSDVIDASHLPEFHQLDGIMGDYDYNFRDLLGILKEFGDRLGIEIKFKPGYFPFTEPSVEGYAKINDKWIELFGAGLFRPEVLEMANIDYKVGAWGMGVERLIMARLGLSDIRLLYETNYDFLRSFKAR</sequence>
<dbReference type="NCBIfam" id="TIGR00468">
    <property type="entry name" value="pheS"/>
    <property type="match status" value="1"/>
</dbReference>
<dbReference type="FunCoup" id="L0AAD5">
    <property type="interactions" value="260"/>
</dbReference>
<dbReference type="InParanoid" id="L0AAD5"/>
<keyword evidence="8" id="KW-0067">ATP-binding</keyword>
<keyword evidence="11 13" id="KW-0030">Aminoacyl-tRNA synthetase</keyword>
<feature type="domain" description="Aminoacyl-transfer RNA synthetases class-II family profile" evidence="12">
    <location>
        <begin position="236"/>
        <end position="466"/>
    </location>
</feature>
<protein>
    <recommendedName>
        <fullName evidence="3">phenylalanine--tRNA ligase</fullName>
        <ecNumber evidence="3">6.1.1.20</ecNumber>
    </recommendedName>
</protein>
<dbReference type="SUPFAM" id="SSF46785">
    <property type="entry name" value="Winged helix' DNA-binding domain"/>
    <property type="match status" value="1"/>
</dbReference>
<dbReference type="Proteomes" id="UP000010469">
    <property type="component" value="Chromosome"/>
</dbReference>
<evidence type="ECO:0000256" key="5">
    <source>
        <dbReference type="ARBA" id="ARBA00022598"/>
    </source>
</evidence>
<dbReference type="SUPFAM" id="SSF55681">
    <property type="entry name" value="Class II aaRS and biotin synthetases"/>
    <property type="match status" value="1"/>
</dbReference>
<evidence type="ECO:0000259" key="12">
    <source>
        <dbReference type="PROSITE" id="PS50862"/>
    </source>
</evidence>
<evidence type="ECO:0000256" key="10">
    <source>
        <dbReference type="ARBA" id="ARBA00022917"/>
    </source>
</evidence>
<keyword evidence="10" id="KW-0648">Protein biosynthesis</keyword>
<dbReference type="EMBL" id="CP003378">
    <property type="protein sequence ID" value="AFZ70077.1"/>
    <property type="molecule type" value="Genomic_DNA"/>
</dbReference>
<keyword evidence="4" id="KW-0963">Cytoplasm</keyword>
<dbReference type="GeneID" id="14211557"/>
<dbReference type="PROSITE" id="PS50862">
    <property type="entry name" value="AA_TRNA_LIGASE_II"/>
    <property type="match status" value="1"/>
</dbReference>
<dbReference type="PANTHER" id="PTHR11538">
    <property type="entry name" value="PHENYLALANYL-TRNA SYNTHETASE"/>
    <property type="match status" value="1"/>
</dbReference>
<keyword evidence="7" id="KW-0547">Nucleotide-binding</keyword>
<dbReference type="STRING" id="1056495.Calag_0297"/>
<dbReference type="HOGENOM" id="CLU_025086_2_2_2"/>
<dbReference type="Gene3D" id="3.30.930.10">
    <property type="entry name" value="Bira Bifunctional Protein, Domain 2"/>
    <property type="match status" value="1"/>
</dbReference>
<dbReference type="EC" id="6.1.1.20" evidence="3"/>
<gene>
    <name evidence="13" type="ordered locus">Calag_0297</name>
</gene>
<name>L0AAD5_CALLD</name>
<dbReference type="PANTHER" id="PTHR11538:SF40">
    <property type="entry name" value="PHENYLALANINE--TRNA LIGASE ALPHA SUBUNIT"/>
    <property type="match status" value="1"/>
</dbReference>
<dbReference type="InterPro" id="IPR006195">
    <property type="entry name" value="aa-tRNA-synth_II"/>
</dbReference>
<evidence type="ECO:0000256" key="6">
    <source>
        <dbReference type="ARBA" id="ARBA00022723"/>
    </source>
</evidence>
<dbReference type="AlphaFoldDB" id="L0AAD5"/>
<evidence type="ECO:0000256" key="1">
    <source>
        <dbReference type="ARBA" id="ARBA00004496"/>
    </source>
</evidence>
<evidence type="ECO:0000256" key="7">
    <source>
        <dbReference type="ARBA" id="ARBA00022741"/>
    </source>
</evidence>
<evidence type="ECO:0000256" key="3">
    <source>
        <dbReference type="ARBA" id="ARBA00012814"/>
    </source>
</evidence>
<dbReference type="OrthoDB" id="372178at2157"/>
<dbReference type="GO" id="GO:0000049">
    <property type="term" value="F:tRNA binding"/>
    <property type="evidence" value="ECO:0007669"/>
    <property type="project" value="InterPro"/>
</dbReference>
<reference evidence="14" key="1">
    <citation type="submission" date="2012-03" db="EMBL/GenBank/DDBJ databases">
        <title>Complete genome of Caldisphaera lagunensis DSM 15908.</title>
        <authorList>
            <person name="Lucas S."/>
            <person name="Copeland A."/>
            <person name="Lapidus A."/>
            <person name="Glavina del Rio T."/>
            <person name="Dalin E."/>
            <person name="Tice H."/>
            <person name="Bruce D."/>
            <person name="Goodwin L."/>
            <person name="Pitluck S."/>
            <person name="Peters L."/>
            <person name="Mikhailova N."/>
            <person name="Teshima H."/>
            <person name="Kyrpides N."/>
            <person name="Mavromatis K."/>
            <person name="Ivanova N."/>
            <person name="Brettin T."/>
            <person name="Detter J.C."/>
            <person name="Han C."/>
            <person name="Larimer F."/>
            <person name="Land M."/>
            <person name="Hauser L."/>
            <person name="Markowitz V."/>
            <person name="Cheng J.-F."/>
            <person name="Hugenholtz P."/>
            <person name="Woyke T."/>
            <person name="Wu D."/>
            <person name="Spring S."/>
            <person name="Schroeder M."/>
            <person name="Brambilla E."/>
            <person name="Klenk H.-P."/>
            <person name="Eisen J.A."/>
        </authorList>
    </citation>
    <scope>NUCLEOTIDE SEQUENCE [LARGE SCALE GENOMIC DNA]</scope>
    <source>
        <strain evidence="14">DSM 15908 / JCM 11604 / IC-154</strain>
    </source>
</reference>
<dbReference type="RefSeq" id="WP_015231975.1">
    <property type="nucleotide sequence ID" value="NC_019791.1"/>
</dbReference>
<dbReference type="GO" id="GO:0046872">
    <property type="term" value="F:metal ion binding"/>
    <property type="evidence" value="ECO:0007669"/>
    <property type="project" value="UniProtKB-KW"/>
</dbReference>
<comment type="subcellular location">
    <subcellularLocation>
        <location evidence="1">Cytoplasm</location>
    </subcellularLocation>
</comment>
<dbReference type="InterPro" id="IPR004529">
    <property type="entry name" value="Phe-tRNA-synth_IIc_asu"/>
</dbReference>
<evidence type="ECO:0000313" key="14">
    <source>
        <dbReference type="Proteomes" id="UP000010469"/>
    </source>
</evidence>
<dbReference type="Pfam" id="PF01409">
    <property type="entry name" value="tRNA-synt_2d"/>
    <property type="match status" value="1"/>
</dbReference>
<keyword evidence="14" id="KW-1185">Reference proteome</keyword>
<accession>L0AAD5</accession>
<dbReference type="Gene3D" id="1.10.10.10">
    <property type="entry name" value="Winged helix-like DNA-binding domain superfamily/Winged helix DNA-binding domain"/>
    <property type="match status" value="1"/>
</dbReference>
<dbReference type="GO" id="GO:0004826">
    <property type="term" value="F:phenylalanine-tRNA ligase activity"/>
    <property type="evidence" value="ECO:0007669"/>
    <property type="project" value="UniProtKB-EC"/>
</dbReference>
<dbReference type="eggNOG" id="arCOG00410">
    <property type="taxonomic scope" value="Archaea"/>
</dbReference>
<dbReference type="InterPro" id="IPR036388">
    <property type="entry name" value="WH-like_DNA-bd_sf"/>
</dbReference>
<dbReference type="NCBIfam" id="NF003210">
    <property type="entry name" value="PRK04172.1"/>
    <property type="match status" value="1"/>
</dbReference>
<organism evidence="13 14">
    <name type="scientific">Caldisphaera lagunensis (strain DSM 15908 / JCM 11604 / ANMR 0165 / IC-154)</name>
    <dbReference type="NCBI Taxonomy" id="1056495"/>
    <lineage>
        <taxon>Archaea</taxon>
        <taxon>Thermoproteota</taxon>
        <taxon>Thermoprotei</taxon>
        <taxon>Acidilobales</taxon>
        <taxon>Caldisphaeraceae</taxon>
        <taxon>Caldisphaera</taxon>
    </lineage>
</organism>
<evidence type="ECO:0000256" key="9">
    <source>
        <dbReference type="ARBA" id="ARBA00022842"/>
    </source>
</evidence>
<dbReference type="InterPro" id="IPR002319">
    <property type="entry name" value="Phenylalanyl-tRNA_Synthase"/>
</dbReference>
<dbReference type="InterPro" id="IPR036390">
    <property type="entry name" value="WH_DNA-bd_sf"/>
</dbReference>
<keyword evidence="5" id="KW-0436">Ligase</keyword>
<evidence type="ECO:0000313" key="13">
    <source>
        <dbReference type="EMBL" id="AFZ70077.1"/>
    </source>
</evidence>
<evidence type="ECO:0000256" key="11">
    <source>
        <dbReference type="ARBA" id="ARBA00023146"/>
    </source>
</evidence>
<dbReference type="CDD" id="cd00496">
    <property type="entry name" value="PheRS_alpha_core"/>
    <property type="match status" value="1"/>
</dbReference>
<proteinExistence type="inferred from homology"/>